<keyword evidence="2" id="KW-1185">Reference proteome</keyword>
<evidence type="ECO:0000313" key="1">
    <source>
        <dbReference type="EMBL" id="SNC77223.1"/>
    </source>
</evidence>
<reference evidence="2" key="1">
    <citation type="submission" date="2017-06" db="EMBL/GenBank/DDBJ databases">
        <authorList>
            <person name="Varghese N."/>
            <person name="Submissions S."/>
        </authorList>
    </citation>
    <scope>NUCLEOTIDE SEQUENCE [LARGE SCALE GENOMIC DNA]</scope>
    <source>
        <strain evidence="2">DSM 11116</strain>
    </source>
</reference>
<protein>
    <submittedName>
        <fullName evidence="1">Uncharacterized protein</fullName>
    </submittedName>
</protein>
<dbReference type="AlphaFoldDB" id="A0A212UGD2"/>
<dbReference type="EMBL" id="FYEW01000003">
    <property type="protein sequence ID" value="SNC77223.1"/>
    <property type="molecule type" value="Genomic_DNA"/>
</dbReference>
<gene>
    <name evidence="1" type="ORF">SAMN06265337_3805</name>
</gene>
<dbReference type="Proteomes" id="UP000198131">
    <property type="component" value="Unassembled WGS sequence"/>
</dbReference>
<organism evidence="1 2">
    <name type="scientific">Hymenobacter gelipurpurascens</name>
    <dbReference type="NCBI Taxonomy" id="89968"/>
    <lineage>
        <taxon>Bacteria</taxon>
        <taxon>Pseudomonadati</taxon>
        <taxon>Bacteroidota</taxon>
        <taxon>Cytophagia</taxon>
        <taxon>Cytophagales</taxon>
        <taxon>Hymenobacteraceae</taxon>
        <taxon>Hymenobacter</taxon>
    </lineage>
</organism>
<accession>A0A212UGD2</accession>
<name>A0A212UGD2_9BACT</name>
<sequence length="89" mass="9898">MVADLLFSTTGSYSLPARLTGLQPILSYQHAIPDMFKKRAYHLPQPVLPDRATSVVKDSAPAQKCLWLGEFCIGDVECPSLYGNPEIRY</sequence>
<evidence type="ECO:0000313" key="2">
    <source>
        <dbReference type="Proteomes" id="UP000198131"/>
    </source>
</evidence>
<proteinExistence type="predicted"/>